<dbReference type="InterPro" id="IPR017441">
    <property type="entry name" value="Protein_kinase_ATP_BS"/>
</dbReference>
<dbReference type="GO" id="GO:0004674">
    <property type="term" value="F:protein serine/threonine kinase activity"/>
    <property type="evidence" value="ECO:0007669"/>
    <property type="project" value="UniProtKB-KW"/>
</dbReference>
<accession>A0A7C3KES7</accession>
<keyword evidence="5 12" id="KW-0418">Kinase</keyword>
<gene>
    <name evidence="12" type="ORF">ENR64_14765</name>
</gene>
<feature type="compositionally biased region" description="Low complexity" evidence="10">
    <location>
        <begin position="661"/>
        <end position="672"/>
    </location>
</feature>
<protein>
    <recommendedName>
        <fullName evidence="1">non-specific serine/threonine protein kinase</fullName>
        <ecNumber evidence="1">2.7.11.1</ecNumber>
    </recommendedName>
</protein>
<evidence type="ECO:0000256" key="4">
    <source>
        <dbReference type="ARBA" id="ARBA00022741"/>
    </source>
</evidence>
<keyword evidence="3" id="KW-0808">Transferase</keyword>
<evidence type="ECO:0000256" key="3">
    <source>
        <dbReference type="ARBA" id="ARBA00022679"/>
    </source>
</evidence>
<evidence type="ECO:0000256" key="8">
    <source>
        <dbReference type="ARBA" id="ARBA00048679"/>
    </source>
</evidence>
<feature type="binding site" evidence="9">
    <location>
        <position position="71"/>
    </location>
    <ligand>
        <name>ATP</name>
        <dbReference type="ChEBI" id="CHEBI:30616"/>
    </ligand>
</feature>
<comment type="caution">
    <text evidence="12">The sequence shown here is derived from an EMBL/GenBank/DDBJ whole genome shotgun (WGS) entry which is preliminary data.</text>
</comment>
<dbReference type="Gene3D" id="1.10.510.10">
    <property type="entry name" value="Transferase(Phosphotransferase) domain 1"/>
    <property type="match status" value="1"/>
</dbReference>
<evidence type="ECO:0000256" key="1">
    <source>
        <dbReference type="ARBA" id="ARBA00012513"/>
    </source>
</evidence>
<proteinExistence type="predicted"/>
<dbReference type="GO" id="GO:0005524">
    <property type="term" value="F:ATP binding"/>
    <property type="evidence" value="ECO:0007669"/>
    <property type="project" value="UniProtKB-UniRule"/>
</dbReference>
<evidence type="ECO:0000256" key="9">
    <source>
        <dbReference type="PROSITE-ProRule" id="PRU10141"/>
    </source>
</evidence>
<evidence type="ECO:0000256" key="7">
    <source>
        <dbReference type="ARBA" id="ARBA00047899"/>
    </source>
</evidence>
<dbReference type="Pfam" id="PF00069">
    <property type="entry name" value="Pkinase"/>
    <property type="match status" value="1"/>
</dbReference>
<dbReference type="EMBL" id="DSRU01000220">
    <property type="protein sequence ID" value="HFM98986.1"/>
    <property type="molecule type" value="Genomic_DNA"/>
</dbReference>
<keyword evidence="4 9" id="KW-0547">Nucleotide-binding</keyword>
<keyword evidence="2 12" id="KW-0723">Serine/threonine-protein kinase</keyword>
<organism evidence="12">
    <name type="scientific">Oscillatoriales cyanobacterium SpSt-418</name>
    <dbReference type="NCBI Taxonomy" id="2282169"/>
    <lineage>
        <taxon>Bacteria</taxon>
        <taxon>Bacillati</taxon>
        <taxon>Cyanobacteriota</taxon>
        <taxon>Cyanophyceae</taxon>
        <taxon>Oscillatoriophycideae</taxon>
        <taxon>Oscillatoriales</taxon>
    </lineage>
</organism>
<name>A0A7C3KES7_9CYAN</name>
<evidence type="ECO:0000256" key="2">
    <source>
        <dbReference type="ARBA" id="ARBA00022527"/>
    </source>
</evidence>
<dbReference type="PANTHER" id="PTHR24363">
    <property type="entry name" value="SERINE/THREONINE PROTEIN KINASE"/>
    <property type="match status" value="1"/>
</dbReference>
<feature type="region of interest" description="Disordered" evidence="10">
    <location>
        <begin position="651"/>
        <end position="672"/>
    </location>
</feature>
<comment type="catalytic activity">
    <reaction evidence="7">
        <text>L-threonyl-[protein] + ATP = O-phospho-L-threonyl-[protein] + ADP + H(+)</text>
        <dbReference type="Rhea" id="RHEA:46608"/>
        <dbReference type="Rhea" id="RHEA-COMP:11060"/>
        <dbReference type="Rhea" id="RHEA-COMP:11605"/>
        <dbReference type="ChEBI" id="CHEBI:15378"/>
        <dbReference type="ChEBI" id="CHEBI:30013"/>
        <dbReference type="ChEBI" id="CHEBI:30616"/>
        <dbReference type="ChEBI" id="CHEBI:61977"/>
        <dbReference type="ChEBI" id="CHEBI:456216"/>
        <dbReference type="EC" id="2.7.11.1"/>
    </reaction>
</comment>
<dbReference type="InterPro" id="IPR011009">
    <property type="entry name" value="Kinase-like_dom_sf"/>
</dbReference>
<dbReference type="Gene3D" id="3.30.200.20">
    <property type="entry name" value="Phosphorylase Kinase, domain 1"/>
    <property type="match status" value="1"/>
</dbReference>
<dbReference type="PROSITE" id="PS50011">
    <property type="entry name" value="PROTEIN_KINASE_DOM"/>
    <property type="match status" value="1"/>
</dbReference>
<dbReference type="CDD" id="cd14014">
    <property type="entry name" value="STKc_PknB_like"/>
    <property type="match status" value="1"/>
</dbReference>
<evidence type="ECO:0000256" key="6">
    <source>
        <dbReference type="ARBA" id="ARBA00022840"/>
    </source>
</evidence>
<dbReference type="Gene3D" id="2.60.120.380">
    <property type="match status" value="1"/>
</dbReference>
<dbReference type="AlphaFoldDB" id="A0A7C3KES7"/>
<dbReference type="SUPFAM" id="SSF56112">
    <property type="entry name" value="Protein kinase-like (PK-like)"/>
    <property type="match status" value="1"/>
</dbReference>
<dbReference type="InterPro" id="IPR000719">
    <property type="entry name" value="Prot_kinase_dom"/>
</dbReference>
<dbReference type="EC" id="2.7.11.1" evidence="1"/>
<evidence type="ECO:0000313" key="12">
    <source>
        <dbReference type="EMBL" id="HFM98986.1"/>
    </source>
</evidence>
<feature type="domain" description="Protein kinase" evidence="11">
    <location>
        <begin position="41"/>
        <end position="307"/>
    </location>
</feature>
<reference evidence="12" key="1">
    <citation type="journal article" date="2020" name="mSystems">
        <title>Genome- and Community-Level Interaction Insights into Carbon Utilization and Element Cycling Functions of Hydrothermarchaeota in Hydrothermal Sediment.</title>
        <authorList>
            <person name="Zhou Z."/>
            <person name="Liu Y."/>
            <person name="Xu W."/>
            <person name="Pan J."/>
            <person name="Luo Z.H."/>
            <person name="Li M."/>
        </authorList>
    </citation>
    <scope>NUCLEOTIDE SEQUENCE [LARGE SCALE GENOMIC DNA]</scope>
    <source>
        <strain evidence="12">SpSt-418</strain>
    </source>
</reference>
<evidence type="ECO:0000256" key="5">
    <source>
        <dbReference type="ARBA" id="ARBA00022777"/>
    </source>
</evidence>
<evidence type="ECO:0000259" key="11">
    <source>
        <dbReference type="PROSITE" id="PS50011"/>
    </source>
</evidence>
<dbReference type="PANTHER" id="PTHR24363:SF0">
    <property type="entry name" value="SERINE_THREONINE KINASE LIKE DOMAIN CONTAINING 1"/>
    <property type="match status" value="1"/>
</dbReference>
<sequence length="672" mass="74574">MTLLYCSQGHENPSNHRFCLFCGEALTPPLQNQEGLLGGRYRVLRQLGQGGFGRTYLAEDTNRFQEYCVLKEFDPQVHGTEALSKAEELFQREAGILYRLEHPQIPRFREIFRASVNGGRLFLVQDYVDGDTYLTLLRQRQQQGTCFSEEEVKQLIYHLLPVLAYIHSLGVVHRDISPDNLICRRSDRLPILIDFGGVKRMAATVISQTPGAVMPAQPTLLGKIGYAPTEQMSSGEAYPHSDLYALAMTALVLLTGREPQDLLGADRRQWHSMVRLSPKFTNILERMLSPYPEQRYPTATAVLEAFGAEAVIAAEGALLSTPTPELTSTQTLAVSPATTPAPAGARRSKGGLRLVGISLLLTGLAAGGWLVGDRYLKARTPEPSPTVPAQSEQNNIPPEPEFSAAEKARKEALIQQRQRLGIEESFLVALVNDTFYAKNAIGRPLTREPKDEAYRKEWDEIAQDYLTRLEKISKDARSRLGRYTNADLEKRRNAVNQINVSSRTLNDLTDAQFAYLMPEQPKQGKLSAPMMQVWQAIATEQLTQLKAGKNLARLNFSSGANSQQVEGDLQPGQGKVYLAALEKDQTVQLNLQAKDQSTRLSFYPPTSERSPLLEDTQATEWSGKLQDSGLYEIVVIPNSNQVVDFSLKLEAEAISPPSPTPTTTIPPVEESP</sequence>
<evidence type="ECO:0000256" key="10">
    <source>
        <dbReference type="SAM" id="MobiDB-lite"/>
    </source>
</evidence>
<dbReference type="PROSITE" id="PS00107">
    <property type="entry name" value="PROTEIN_KINASE_ATP"/>
    <property type="match status" value="1"/>
</dbReference>
<comment type="catalytic activity">
    <reaction evidence="8">
        <text>L-seryl-[protein] + ATP = O-phospho-L-seryl-[protein] + ADP + H(+)</text>
        <dbReference type="Rhea" id="RHEA:17989"/>
        <dbReference type="Rhea" id="RHEA-COMP:9863"/>
        <dbReference type="Rhea" id="RHEA-COMP:11604"/>
        <dbReference type="ChEBI" id="CHEBI:15378"/>
        <dbReference type="ChEBI" id="CHEBI:29999"/>
        <dbReference type="ChEBI" id="CHEBI:30616"/>
        <dbReference type="ChEBI" id="CHEBI:83421"/>
        <dbReference type="ChEBI" id="CHEBI:456216"/>
        <dbReference type="EC" id="2.7.11.1"/>
    </reaction>
</comment>
<keyword evidence="6 9" id="KW-0067">ATP-binding</keyword>